<dbReference type="SUPFAM" id="SSF58104">
    <property type="entry name" value="Methyl-accepting chemotaxis protein (MCP) signaling domain"/>
    <property type="match status" value="1"/>
</dbReference>
<comment type="caution">
    <text evidence="10">The sequence shown here is derived from an EMBL/GenBank/DDBJ whole genome shotgun (WGS) entry which is preliminary data.</text>
</comment>
<keyword evidence="11" id="KW-1185">Reference proteome</keyword>
<dbReference type="InterPro" id="IPR004089">
    <property type="entry name" value="MCPsignal_dom"/>
</dbReference>
<evidence type="ECO:0000256" key="1">
    <source>
        <dbReference type="ARBA" id="ARBA00004236"/>
    </source>
</evidence>
<evidence type="ECO:0000256" key="3">
    <source>
        <dbReference type="ARBA" id="ARBA00023136"/>
    </source>
</evidence>
<evidence type="ECO:0000256" key="4">
    <source>
        <dbReference type="ARBA" id="ARBA00023224"/>
    </source>
</evidence>
<dbReference type="CDD" id="cd12912">
    <property type="entry name" value="PDC2_MCP_like"/>
    <property type="match status" value="1"/>
</dbReference>
<dbReference type="SMART" id="SM00304">
    <property type="entry name" value="HAMP"/>
    <property type="match status" value="1"/>
</dbReference>
<dbReference type="PANTHER" id="PTHR32089">
    <property type="entry name" value="METHYL-ACCEPTING CHEMOTAXIS PROTEIN MCPB"/>
    <property type="match status" value="1"/>
</dbReference>
<keyword evidence="3 7" id="KW-0472">Membrane</keyword>
<evidence type="ECO:0000313" key="11">
    <source>
        <dbReference type="Proteomes" id="UP000679992"/>
    </source>
</evidence>
<feature type="domain" description="Methyl-accepting transducer" evidence="8">
    <location>
        <begin position="403"/>
        <end position="646"/>
    </location>
</feature>
<dbReference type="PANTHER" id="PTHR32089:SF112">
    <property type="entry name" value="LYSOZYME-LIKE PROTEIN-RELATED"/>
    <property type="match status" value="1"/>
</dbReference>
<dbReference type="Proteomes" id="UP000679992">
    <property type="component" value="Unassembled WGS sequence"/>
</dbReference>
<evidence type="ECO:0000259" key="9">
    <source>
        <dbReference type="PROSITE" id="PS50885"/>
    </source>
</evidence>
<dbReference type="RefSeq" id="WP_244861682.1">
    <property type="nucleotide sequence ID" value="NZ_BOSL01000021.1"/>
</dbReference>
<dbReference type="Gene3D" id="1.10.287.950">
    <property type="entry name" value="Methyl-accepting chemotaxis protein"/>
    <property type="match status" value="1"/>
</dbReference>
<dbReference type="CDD" id="cd06225">
    <property type="entry name" value="HAMP"/>
    <property type="match status" value="1"/>
</dbReference>
<evidence type="ECO:0000313" key="10">
    <source>
        <dbReference type="EMBL" id="GIP55624.1"/>
    </source>
</evidence>
<dbReference type="Pfam" id="PF00015">
    <property type="entry name" value="MCPsignal"/>
    <property type="match status" value="1"/>
</dbReference>
<feature type="domain" description="HAMP" evidence="9">
    <location>
        <begin position="343"/>
        <end position="398"/>
    </location>
</feature>
<comment type="similarity">
    <text evidence="5">Belongs to the methyl-accepting chemotaxis (MCP) protein family.</text>
</comment>
<accession>A0ABQ4MI00</accession>
<protein>
    <submittedName>
        <fullName evidence="10">Chemotaxis transducer</fullName>
    </submittedName>
</protein>
<proteinExistence type="inferred from homology"/>
<evidence type="ECO:0000259" key="8">
    <source>
        <dbReference type="PROSITE" id="PS50111"/>
    </source>
</evidence>
<dbReference type="PROSITE" id="PS50111">
    <property type="entry name" value="CHEMOTAXIS_TRANSDUC_2"/>
    <property type="match status" value="1"/>
</dbReference>
<name>A0ABQ4MI00_9BACL</name>
<dbReference type="Gene3D" id="3.30.450.20">
    <property type="entry name" value="PAS domain"/>
    <property type="match status" value="2"/>
</dbReference>
<evidence type="ECO:0000256" key="6">
    <source>
        <dbReference type="PROSITE-ProRule" id="PRU00284"/>
    </source>
</evidence>
<feature type="transmembrane region" description="Helical" evidence="7">
    <location>
        <begin position="319"/>
        <end position="341"/>
    </location>
</feature>
<keyword evidence="2" id="KW-1003">Cell membrane</keyword>
<evidence type="ECO:0000256" key="5">
    <source>
        <dbReference type="ARBA" id="ARBA00029447"/>
    </source>
</evidence>
<gene>
    <name evidence="10" type="ORF">J42TS3_46590</name>
</gene>
<dbReference type="CDD" id="cd11386">
    <property type="entry name" value="MCP_signal"/>
    <property type="match status" value="1"/>
</dbReference>
<dbReference type="InterPro" id="IPR003660">
    <property type="entry name" value="HAMP_dom"/>
</dbReference>
<dbReference type="PROSITE" id="PS50885">
    <property type="entry name" value="HAMP"/>
    <property type="match status" value="1"/>
</dbReference>
<dbReference type="CDD" id="cd12913">
    <property type="entry name" value="PDC1_MCP_like"/>
    <property type="match status" value="1"/>
</dbReference>
<dbReference type="Pfam" id="PF22673">
    <property type="entry name" value="MCP-like_PDC_1"/>
    <property type="match status" value="1"/>
</dbReference>
<reference evidence="10 11" key="1">
    <citation type="submission" date="2021-03" db="EMBL/GenBank/DDBJ databases">
        <title>Antimicrobial resistance genes in bacteria isolated from Japanese honey, and their potential for conferring macrolide and lincosamide resistance in the American foulbrood pathogen Paenibacillus larvae.</title>
        <authorList>
            <person name="Okamoto M."/>
            <person name="Kumagai M."/>
            <person name="Kanamori H."/>
            <person name="Takamatsu D."/>
        </authorList>
    </citation>
    <scope>NUCLEOTIDE SEQUENCE [LARGE SCALE GENOMIC DNA]</scope>
    <source>
        <strain evidence="10 11">J42TS3</strain>
    </source>
</reference>
<evidence type="ECO:0000256" key="2">
    <source>
        <dbReference type="ARBA" id="ARBA00022475"/>
    </source>
</evidence>
<dbReference type="SMART" id="SM00283">
    <property type="entry name" value="MA"/>
    <property type="match status" value="1"/>
</dbReference>
<dbReference type="Pfam" id="PF00672">
    <property type="entry name" value="HAMP"/>
    <property type="match status" value="1"/>
</dbReference>
<dbReference type="EMBL" id="BOSL01000021">
    <property type="protein sequence ID" value="GIP55624.1"/>
    <property type="molecule type" value="Genomic_DNA"/>
</dbReference>
<comment type="subcellular location">
    <subcellularLocation>
        <location evidence="1">Cell membrane</location>
    </subcellularLocation>
</comment>
<keyword evidence="7" id="KW-1133">Transmembrane helix</keyword>
<sequence length="661" mass="70560">MKLKKTGFSMKLRTRMLVTILGSIVILLGSMLTVIGITTKNEAMDTAISLSQISGEKIGANVQLEFDKAIGVARSLAETTESLKQSGTTNRNTVNTILKNVIDNNPSYIGVWAIWEPNAFDGNDGLYRNAPGSNEDGRWLPYWKRTDHGLELSTLTADDIEGEYGFYAPVKSSGKEMIVDPYNYQINGKDVMMTSMIVPIIENGVVVGVIGIDIELEYLQSMMDQFKLYTTGFAHIYSNKGTIVTNPDRSVIGKKMDEAFQTANSEDIMKSISQGSTYTGNWEGNYLLYTPILIGNTETPWSVATVVPMKEVTADSDKLLTSIIVAGVVTLLILGVIIVLLTGSIVKPLKQAVEVGEHMARGDFTKELPEPILRRHDEIGVLGRGFHGISQSMRTMLGKVSMNASQVAAASQQISAGSEELASGSGDQAYAVQTINELFKELSSAINSVAASASSASELANKTASVADEGGAVVGRSVEEMSTVSRQVLRLEEDSTRIGEIIEVIDDIAEQTNLLALNAAIEAARAGDQGRGFAVVADEVRKLAERSGEATKQITSIIKGMQNNTTETVKAVEAGVLSTEKSGEAFGNISTMVSESASRVMEIAAASEEQAAQASDVVAAIESISAATQETAASSEETASTAGALAELAEELNRMVAAFKI</sequence>
<keyword evidence="4 6" id="KW-0807">Transducer</keyword>
<keyword evidence="7" id="KW-0812">Transmembrane</keyword>
<evidence type="ECO:0000256" key="7">
    <source>
        <dbReference type="SAM" id="Phobius"/>
    </source>
</evidence>
<organism evidence="10 11">
    <name type="scientific">Paenibacillus vini</name>
    <dbReference type="NCBI Taxonomy" id="1476024"/>
    <lineage>
        <taxon>Bacteria</taxon>
        <taxon>Bacillati</taxon>
        <taxon>Bacillota</taxon>
        <taxon>Bacilli</taxon>
        <taxon>Bacillales</taxon>
        <taxon>Paenibacillaceae</taxon>
        <taxon>Paenibacillus</taxon>
    </lineage>
</organism>